<protein>
    <submittedName>
        <fullName evidence="1">Uncharacterized protein</fullName>
    </submittedName>
</protein>
<evidence type="ECO:0000313" key="1">
    <source>
        <dbReference type="EMBL" id="NQE37540.1"/>
    </source>
</evidence>
<accession>A0ABX2D4F7</accession>
<gene>
    <name evidence="1" type="ORF">E5S67_05313</name>
</gene>
<reference evidence="1 2" key="1">
    <citation type="journal article" date="2020" name="Sci. Rep.">
        <title>A novel cyanobacterial geosmin producer, revising GeoA distribution and dispersion patterns in Bacteria.</title>
        <authorList>
            <person name="Churro C."/>
            <person name="Semedo-Aguiar A.P."/>
            <person name="Silva A.D."/>
            <person name="Pereira-Leal J.B."/>
            <person name="Leite R.B."/>
        </authorList>
    </citation>
    <scope>NUCLEOTIDE SEQUENCE [LARGE SCALE GENOMIC DNA]</scope>
    <source>
        <strain evidence="1 2">IPMA8</strain>
    </source>
</reference>
<dbReference type="RefSeq" id="WP_216670733.1">
    <property type="nucleotide sequence ID" value="NZ_CAWPPK010000041.1"/>
</dbReference>
<keyword evidence="2" id="KW-1185">Reference proteome</keyword>
<comment type="caution">
    <text evidence="1">The sequence shown here is derived from an EMBL/GenBank/DDBJ whole genome shotgun (WGS) entry which is preliminary data.</text>
</comment>
<dbReference type="EMBL" id="SRRZ01000135">
    <property type="protein sequence ID" value="NQE37540.1"/>
    <property type="molecule type" value="Genomic_DNA"/>
</dbReference>
<evidence type="ECO:0000313" key="2">
    <source>
        <dbReference type="Proteomes" id="UP000702425"/>
    </source>
</evidence>
<sequence length="71" mass="8163">MPAFNAIQLLNKTEVTRSELLDCIQSLNREYGHIEAMISVGFREKVSGQHSLDYLQLLITRLRNKLDICTN</sequence>
<dbReference type="Proteomes" id="UP000702425">
    <property type="component" value="Unassembled WGS sequence"/>
</dbReference>
<proteinExistence type="predicted"/>
<organism evidence="1 2">
    <name type="scientific">Microcoleus asticus IPMA8</name>
    <dbReference type="NCBI Taxonomy" id="2563858"/>
    <lineage>
        <taxon>Bacteria</taxon>
        <taxon>Bacillati</taxon>
        <taxon>Cyanobacteriota</taxon>
        <taxon>Cyanophyceae</taxon>
        <taxon>Oscillatoriophycideae</taxon>
        <taxon>Oscillatoriales</taxon>
        <taxon>Microcoleaceae</taxon>
        <taxon>Microcoleus</taxon>
        <taxon>Microcoleus asticus</taxon>
    </lineage>
</organism>
<name>A0ABX2D4F7_9CYAN</name>